<keyword evidence="1" id="KW-0812">Transmembrane</keyword>
<evidence type="ECO:0000313" key="2">
    <source>
        <dbReference type="EMBL" id="KAG7341826.1"/>
    </source>
</evidence>
<feature type="transmembrane region" description="Helical" evidence="1">
    <location>
        <begin position="7"/>
        <end position="26"/>
    </location>
</feature>
<feature type="transmembrane region" description="Helical" evidence="1">
    <location>
        <begin position="46"/>
        <end position="65"/>
    </location>
</feature>
<keyword evidence="1" id="KW-0472">Membrane</keyword>
<feature type="transmembrane region" description="Helical" evidence="1">
    <location>
        <begin position="214"/>
        <end position="236"/>
    </location>
</feature>
<reference evidence="2" key="1">
    <citation type="journal article" date="2021" name="Sci. Rep.">
        <title>Diploid genomic architecture of Nitzschia inconspicua, an elite biomass production diatom.</title>
        <authorList>
            <person name="Oliver A."/>
            <person name="Podell S."/>
            <person name="Pinowska A."/>
            <person name="Traller J.C."/>
            <person name="Smith S.R."/>
            <person name="McClure R."/>
            <person name="Beliaev A."/>
            <person name="Bohutskyi P."/>
            <person name="Hill E.A."/>
            <person name="Rabines A."/>
            <person name="Zheng H."/>
            <person name="Allen L.Z."/>
            <person name="Kuo A."/>
            <person name="Grigoriev I.V."/>
            <person name="Allen A.E."/>
            <person name="Hazlebeck D."/>
            <person name="Allen E.E."/>
        </authorList>
    </citation>
    <scope>NUCLEOTIDE SEQUENCE</scope>
    <source>
        <strain evidence="2">Hildebrandi</strain>
    </source>
</reference>
<name>A0A9K3KED2_9STRA</name>
<organism evidence="2 3">
    <name type="scientific">Nitzschia inconspicua</name>
    <dbReference type="NCBI Taxonomy" id="303405"/>
    <lineage>
        <taxon>Eukaryota</taxon>
        <taxon>Sar</taxon>
        <taxon>Stramenopiles</taxon>
        <taxon>Ochrophyta</taxon>
        <taxon>Bacillariophyta</taxon>
        <taxon>Bacillariophyceae</taxon>
        <taxon>Bacillariophycidae</taxon>
        <taxon>Bacillariales</taxon>
        <taxon>Bacillariaceae</taxon>
        <taxon>Nitzschia</taxon>
    </lineage>
</organism>
<keyword evidence="3" id="KW-1185">Reference proteome</keyword>
<gene>
    <name evidence="2" type="ORF">IV203_006918</name>
</gene>
<reference evidence="2" key="2">
    <citation type="submission" date="2021-04" db="EMBL/GenBank/DDBJ databases">
        <authorList>
            <person name="Podell S."/>
        </authorList>
    </citation>
    <scope>NUCLEOTIDE SEQUENCE</scope>
    <source>
        <strain evidence="2">Hildebrandi</strain>
    </source>
</reference>
<proteinExistence type="predicted"/>
<feature type="transmembrane region" description="Helical" evidence="1">
    <location>
        <begin position="104"/>
        <end position="126"/>
    </location>
</feature>
<dbReference type="Proteomes" id="UP000693970">
    <property type="component" value="Unassembled WGS sequence"/>
</dbReference>
<comment type="caution">
    <text evidence="2">The sequence shown here is derived from an EMBL/GenBank/DDBJ whole genome shotgun (WGS) entry which is preliminary data.</text>
</comment>
<dbReference type="EMBL" id="JAGRRH010000025">
    <property type="protein sequence ID" value="KAG7341826.1"/>
    <property type="molecule type" value="Genomic_DNA"/>
</dbReference>
<protein>
    <recommendedName>
        <fullName evidence="4">Transmembrane protein</fullName>
    </recommendedName>
</protein>
<dbReference type="AlphaFoldDB" id="A0A9K3KED2"/>
<evidence type="ECO:0000313" key="3">
    <source>
        <dbReference type="Proteomes" id="UP000693970"/>
    </source>
</evidence>
<feature type="transmembrane region" description="Helical" evidence="1">
    <location>
        <begin position="147"/>
        <end position="166"/>
    </location>
</feature>
<accession>A0A9K3KED2</accession>
<feature type="transmembrane region" description="Helical" evidence="1">
    <location>
        <begin position="186"/>
        <end position="207"/>
    </location>
</feature>
<sequence>MNLSKMAFAIYVYCLFMTIAWMTQWFADMCQWLDGTSCNDTETFTIRMSSFLFLYLALLSFVMARTNEDNPAFLKRLAFHTMYGLAIMVGSFVTFAPTGMEPKWYHFGDMVTLFILFALLHSSTSNEVAPVGMHQSLWEGHGANPRTFLMVVAVALLVKMLAISDFMQLSSIIEDQESVTIRAETFYSFAICQGLALLALLAIPVLYGSAKDQLNTTIAVVVVEIVFGVPMFWGMFRLISSQYHTMTMVGAIVFGGLAVVALIGAYMDAKREKYDRIPEGVTTV</sequence>
<feature type="transmembrane region" description="Helical" evidence="1">
    <location>
        <begin position="248"/>
        <end position="267"/>
    </location>
</feature>
<evidence type="ECO:0008006" key="4">
    <source>
        <dbReference type="Google" id="ProtNLM"/>
    </source>
</evidence>
<feature type="transmembrane region" description="Helical" evidence="1">
    <location>
        <begin position="77"/>
        <end position="98"/>
    </location>
</feature>
<keyword evidence="1" id="KW-1133">Transmembrane helix</keyword>
<evidence type="ECO:0000256" key="1">
    <source>
        <dbReference type="SAM" id="Phobius"/>
    </source>
</evidence>